<name>A0ABR3PLA5_9PEZI</name>
<comment type="similarity">
    <text evidence="2 9">Belongs to the Mediator complex subunit 16 family.</text>
</comment>
<evidence type="ECO:0000256" key="2">
    <source>
        <dbReference type="ARBA" id="ARBA00006543"/>
    </source>
</evidence>
<evidence type="ECO:0000256" key="1">
    <source>
        <dbReference type="ARBA" id="ARBA00004123"/>
    </source>
</evidence>
<keyword evidence="7 9" id="KW-0539">Nucleus</keyword>
<comment type="function">
    <text evidence="9">Component of the Mediator complex, a coactivator involved in the regulated transcription of nearly all RNA polymerase II-dependent genes. Mediator functions as a bridge to convey information from gene-specific regulatory proteins to the basal RNA polymerase II transcription machinery. Mediator is recruited to promoters by direct interactions with regulatory proteins and serves as a scaffold for the assembly of a functional preinitiation complex with RNA polymerase II and the general transcription factors.</text>
</comment>
<dbReference type="PANTHER" id="PTHR13224:SF6">
    <property type="entry name" value="MEDIATOR OF RNA POLYMERASE II TRANSCRIPTION SUBUNIT 16"/>
    <property type="match status" value="1"/>
</dbReference>
<dbReference type="Proteomes" id="UP001562354">
    <property type="component" value="Unassembled WGS sequence"/>
</dbReference>
<evidence type="ECO:0000313" key="12">
    <source>
        <dbReference type="Proteomes" id="UP001562354"/>
    </source>
</evidence>
<comment type="subcellular location">
    <subcellularLocation>
        <location evidence="1 9">Nucleus</location>
    </subcellularLocation>
</comment>
<comment type="caution">
    <text evidence="11">The sequence shown here is derived from an EMBL/GenBank/DDBJ whole genome shotgun (WGS) entry which is preliminary data.</text>
</comment>
<evidence type="ECO:0000256" key="7">
    <source>
        <dbReference type="ARBA" id="ARBA00023242"/>
    </source>
</evidence>
<feature type="domain" description="Mediator complex subunit Med16 N-terminal" evidence="10">
    <location>
        <begin position="147"/>
        <end position="456"/>
    </location>
</feature>
<evidence type="ECO:0000256" key="4">
    <source>
        <dbReference type="ARBA" id="ARBA00023015"/>
    </source>
</evidence>
<dbReference type="InterPro" id="IPR048338">
    <property type="entry name" value="Mediator_Med16"/>
</dbReference>
<accession>A0ABR3PLA5</accession>
<evidence type="ECO:0000256" key="8">
    <source>
        <dbReference type="ARBA" id="ARBA00032015"/>
    </source>
</evidence>
<keyword evidence="6 9" id="KW-0804">Transcription</keyword>
<protein>
    <recommendedName>
        <fullName evidence="3 9">Mediator of RNA polymerase II transcription subunit 16</fullName>
    </recommendedName>
    <alternativeName>
        <fullName evidence="8 9">Mediator complex subunit 16</fullName>
    </alternativeName>
</protein>
<sequence length="913" mass="101406">MPLMVEDHTIMDNIDDLFGDGDNEDLNAALAATLDSDTLRRRVEEAHRIGCCRRLAWSRTGSVAHIPRGGREITIRSLVRDRTTGKSTLTDGTYKPVQADGDTCFTHIEWSMLGSELVATDQFGRLYVYSMTLALNRLLPNKLSYTVPQDDLSAVVGIRWLSTTSGPQRVPLIAPSTKDGNRWHTSMSPYQYQHITHPFEGRSAFLCVTRNNHVKLIYQQPSQPWQETTMELGELSSSGDLLTHASFGEAQGQLLLVTYDASNCLRLYRVHILWNQVQGDPQHGQPPSVNPTLRVAHTQLLDHVLPQSASGAELSQLYIQPATIGAENGHVQITALFTCLPDDQQMGHGANSRGSVVARWELKAAAVVLHEVFKTLKPGTDKLMPSKPRETLHRLEDTFVPKVYLSMDDNLYHSVFAFTSSDGTVDFRNRATMEVIAPDGDSNRVSSLPQAGFSYMTSECTDMALSPSGCVSAIVKDDDSVHIHVADYVHGWTDAKADHFQPQAAVVALAREVAILFCHNLGSDDIVALLPPHLDRGLRRRFIAELLRTLSKNTDYSIDDAANKDKAKVLKDNFLFKILSMQMILAYGEYPVRRDVPGKLAWAMLNLRSLASNIMATITMSSSPSHSHQTPDAMISSRGLVRWHFDLMHMVFNDLFTIFRAATSASSSESSSTVTITREFIMQQIAANGDTPSIHILLHSALRHLLRFLAEIEKLYFQRAGSCKQLARDLAQRAAIADIEGLLTSHLAFKLPLFEQLLLEIDGAVRKAYTEAGVDARGRSIAEQSMLVEGDIPEVLVSVLQGLFEKQLPQMMERVDGVKIFTTETSWLGFGGSASATADDEEQRRAKKTGRVVDIIRKVEVPLKGLSTDGKKHGLRTCRRCGSHVEDLWEDRTLLPWVMSSQRACICLSPWVV</sequence>
<dbReference type="EMBL" id="JBFMKM010000004">
    <property type="protein sequence ID" value="KAL1306803.1"/>
    <property type="molecule type" value="Genomic_DNA"/>
</dbReference>
<evidence type="ECO:0000256" key="9">
    <source>
        <dbReference type="RuleBase" id="RU364149"/>
    </source>
</evidence>
<evidence type="ECO:0000256" key="5">
    <source>
        <dbReference type="ARBA" id="ARBA00023159"/>
    </source>
</evidence>
<dbReference type="GeneID" id="95979160"/>
<keyword evidence="4 9" id="KW-0805">Transcription regulation</keyword>
<evidence type="ECO:0000256" key="6">
    <source>
        <dbReference type="ARBA" id="ARBA00023163"/>
    </source>
</evidence>
<keyword evidence="5 9" id="KW-0010">Activator</keyword>
<dbReference type="RefSeq" id="XP_069203075.1">
    <property type="nucleotide sequence ID" value="XM_069345247.1"/>
</dbReference>
<comment type="subunit">
    <text evidence="9">Component of the Mediator complex.</text>
</comment>
<dbReference type="PANTHER" id="PTHR13224">
    <property type="entry name" value="THYROID HORMONE RECEPTOR-ASSOCIATED PROTEIN-RELATED"/>
    <property type="match status" value="1"/>
</dbReference>
<organism evidence="11 12">
    <name type="scientific">Neodothiora populina</name>
    <dbReference type="NCBI Taxonomy" id="2781224"/>
    <lineage>
        <taxon>Eukaryota</taxon>
        <taxon>Fungi</taxon>
        <taxon>Dikarya</taxon>
        <taxon>Ascomycota</taxon>
        <taxon>Pezizomycotina</taxon>
        <taxon>Dothideomycetes</taxon>
        <taxon>Dothideomycetidae</taxon>
        <taxon>Dothideales</taxon>
        <taxon>Dothioraceae</taxon>
        <taxon>Neodothiora</taxon>
    </lineage>
</organism>
<evidence type="ECO:0000313" key="11">
    <source>
        <dbReference type="EMBL" id="KAL1306803.1"/>
    </source>
</evidence>
<evidence type="ECO:0000259" key="10">
    <source>
        <dbReference type="Pfam" id="PF11635"/>
    </source>
</evidence>
<dbReference type="InterPro" id="IPR021665">
    <property type="entry name" value="Mediator_Med16_N"/>
</dbReference>
<gene>
    <name evidence="9" type="primary">MED16</name>
    <name evidence="11" type="ORF">AAFC00_005461</name>
</gene>
<proteinExistence type="inferred from homology"/>
<reference evidence="11 12" key="1">
    <citation type="submission" date="2024-07" db="EMBL/GenBank/DDBJ databases">
        <title>Draft sequence of the Neodothiora populina.</title>
        <authorList>
            <person name="Drown D.D."/>
            <person name="Schuette U.S."/>
            <person name="Buechlein A.B."/>
            <person name="Rusch D.R."/>
            <person name="Winton L.W."/>
            <person name="Adams G.A."/>
        </authorList>
    </citation>
    <scope>NUCLEOTIDE SEQUENCE [LARGE SCALE GENOMIC DNA]</scope>
    <source>
        <strain evidence="11 12">CPC 39397</strain>
    </source>
</reference>
<evidence type="ECO:0000256" key="3">
    <source>
        <dbReference type="ARBA" id="ARBA00019614"/>
    </source>
</evidence>
<keyword evidence="12" id="KW-1185">Reference proteome</keyword>
<dbReference type="Pfam" id="PF11635">
    <property type="entry name" value="Med16_N"/>
    <property type="match status" value="1"/>
</dbReference>